<dbReference type="PANTHER" id="PTHR37577:SF1">
    <property type="entry name" value="INTEGRAL MEMBRANE PROTEIN"/>
    <property type="match status" value="1"/>
</dbReference>
<feature type="transmembrane region" description="Helical" evidence="1">
    <location>
        <begin position="481"/>
        <end position="501"/>
    </location>
</feature>
<evidence type="ECO:0000313" key="2">
    <source>
        <dbReference type="EMBL" id="BCR97005.1"/>
    </source>
</evidence>
<feature type="transmembrane region" description="Helical" evidence="1">
    <location>
        <begin position="513"/>
        <end position="537"/>
    </location>
</feature>
<dbReference type="OrthoDB" id="5427664at2759"/>
<proteinExistence type="predicted"/>
<keyword evidence="1" id="KW-1133">Transmembrane helix</keyword>
<dbReference type="RefSeq" id="XP_041540771.1">
    <property type="nucleotide sequence ID" value="XM_041686826.1"/>
</dbReference>
<feature type="transmembrane region" description="Helical" evidence="1">
    <location>
        <begin position="228"/>
        <end position="248"/>
    </location>
</feature>
<evidence type="ECO:0000256" key="1">
    <source>
        <dbReference type="SAM" id="Phobius"/>
    </source>
</evidence>
<dbReference type="AlphaFoldDB" id="A0A7R7W5Z5"/>
<reference evidence="2" key="2">
    <citation type="submission" date="2021-02" db="EMBL/GenBank/DDBJ databases">
        <title>Aspergillus luchuensis mut. kawachii IFO 4304 genome sequence.</title>
        <authorList>
            <person name="Mori K."/>
            <person name="Kadooka C."/>
            <person name="Goto M."/>
            <person name="Futagami T."/>
        </authorList>
    </citation>
    <scope>NUCLEOTIDE SEQUENCE</scope>
    <source>
        <strain evidence="2">IFO 4308</strain>
    </source>
</reference>
<feature type="transmembrane region" description="Helical" evidence="1">
    <location>
        <begin position="441"/>
        <end position="461"/>
    </location>
</feature>
<name>A0A7R7W5Z5_ASPKA</name>
<evidence type="ECO:0008006" key="4">
    <source>
        <dbReference type="Google" id="ProtNLM"/>
    </source>
</evidence>
<feature type="transmembrane region" description="Helical" evidence="1">
    <location>
        <begin position="28"/>
        <end position="48"/>
    </location>
</feature>
<feature type="transmembrane region" description="Helical" evidence="1">
    <location>
        <begin position="543"/>
        <end position="567"/>
    </location>
</feature>
<evidence type="ECO:0000313" key="3">
    <source>
        <dbReference type="Proteomes" id="UP000661280"/>
    </source>
</evidence>
<feature type="transmembrane region" description="Helical" evidence="1">
    <location>
        <begin position="140"/>
        <end position="163"/>
    </location>
</feature>
<gene>
    <name evidence="2" type="ORF">AKAW2_30324S</name>
</gene>
<dbReference type="Proteomes" id="UP000661280">
    <property type="component" value="Chromosome 3"/>
</dbReference>
<sequence>MSTSWTYNCSGPSPEWIANSDITGTGVVFSYIITAGIVVVVLALYYFVAYDPSHDPFLGSKRNSVSRAFYPNPVDALILEDSRRTAISFLGAFGCVPINNTSFEEAFIRCIIAFSDMQLLTGYSILISGFSQLGSGLQTFYWQVVIGLTWFSTITHQSCLTALRNHLYLHSSERTWRLAAMATLCVLLAIGLGFTANYDWAFSTGKNEPNYGDAAICYIRIRLPLGQAFYTMLISVLLITFSFVVRIVKLYRFLSVDIFTRARSRVSHWTYTSLRIVHDWSDSSAQPPCLKCMVCYYPLLAAKLSADLLVDGWTSVFMEIFWVAVAYFWGIYRLIATLQMIGNPTGFLNGSSDWTFGQVIAMLLLAGPLITIVESFHSDTGQGKYHPAENATHVLSAQNVPTGQTMIPASGRSSPILASSRNSRLVGHATWRSYRSTLRMFCVYCTLMSFPMLGLLVLAAIGQGSFTGAFVTLGAGRSCYFFLLIPLIGLWEMILLSLAFDELLNGRKRWERVTLWLLNTSVCPSSCLFWMLYFFYIDQSTSLVWLGVMQATLFVVYGLVVTLRAVLSPQ</sequence>
<reference evidence="2" key="1">
    <citation type="submission" date="2021-01" db="EMBL/GenBank/DDBJ databases">
        <authorList>
            <consortium name="Aspergillus luchuensis mut. kawachii IFO 4304 genome sequencing consortium"/>
            <person name="Kazuki M."/>
            <person name="Futagami T."/>
        </authorList>
    </citation>
    <scope>NUCLEOTIDE SEQUENCE</scope>
    <source>
        <strain evidence="2">IFO 4308</strain>
    </source>
</reference>
<keyword evidence="1" id="KW-0812">Transmembrane</keyword>
<keyword evidence="3" id="KW-1185">Reference proteome</keyword>
<dbReference type="GeneID" id="64958330"/>
<feature type="transmembrane region" description="Helical" evidence="1">
    <location>
        <begin position="316"/>
        <end position="335"/>
    </location>
</feature>
<protein>
    <recommendedName>
        <fullName evidence="4">Transmembrane protein</fullName>
    </recommendedName>
</protein>
<feature type="transmembrane region" description="Helical" evidence="1">
    <location>
        <begin position="175"/>
        <end position="196"/>
    </location>
</feature>
<dbReference type="InterPro" id="IPR053018">
    <property type="entry name" value="Elsinochrome_Biosynth-Asso"/>
</dbReference>
<dbReference type="KEGG" id="aluc:AKAW2_30324S"/>
<keyword evidence="1" id="KW-0472">Membrane</keyword>
<accession>A0A7R7W5Z5</accession>
<organism evidence="2 3">
    <name type="scientific">Aspergillus kawachii</name>
    <name type="common">White koji mold</name>
    <name type="synonym">Aspergillus awamori var. kawachi</name>
    <dbReference type="NCBI Taxonomy" id="1069201"/>
    <lineage>
        <taxon>Eukaryota</taxon>
        <taxon>Fungi</taxon>
        <taxon>Dikarya</taxon>
        <taxon>Ascomycota</taxon>
        <taxon>Pezizomycotina</taxon>
        <taxon>Eurotiomycetes</taxon>
        <taxon>Eurotiomycetidae</taxon>
        <taxon>Eurotiales</taxon>
        <taxon>Aspergillaceae</taxon>
        <taxon>Aspergillus</taxon>
        <taxon>Aspergillus subgen. Circumdati</taxon>
    </lineage>
</organism>
<feature type="transmembrane region" description="Helical" evidence="1">
    <location>
        <begin position="355"/>
        <end position="376"/>
    </location>
</feature>
<dbReference type="EMBL" id="AP024427">
    <property type="protein sequence ID" value="BCR97005.1"/>
    <property type="molecule type" value="Genomic_DNA"/>
</dbReference>
<dbReference type="PANTHER" id="PTHR37577">
    <property type="entry name" value="INTEGRAL MEMBRANE PROTEIN"/>
    <property type="match status" value="1"/>
</dbReference>